<dbReference type="OrthoDB" id="4850135at2759"/>
<evidence type="ECO:0000259" key="1">
    <source>
        <dbReference type="Pfam" id="PF06985"/>
    </source>
</evidence>
<comment type="caution">
    <text evidence="2">The sequence shown here is derived from an EMBL/GenBank/DDBJ whole genome shotgun (WGS) entry which is preliminary data.</text>
</comment>
<dbReference type="AlphaFoldDB" id="A0A135U361"/>
<dbReference type="Proteomes" id="UP000070121">
    <property type="component" value="Unassembled WGS sequence"/>
</dbReference>
<proteinExistence type="predicted"/>
<dbReference type="EMBL" id="JFFI01001763">
    <property type="protein sequence ID" value="KXH54815.1"/>
    <property type="molecule type" value="Genomic_DNA"/>
</dbReference>
<keyword evidence="3" id="KW-1185">Reference proteome</keyword>
<protein>
    <submittedName>
        <fullName evidence="2">Heterokaryon incompatibility protein</fullName>
    </submittedName>
</protein>
<sequence length="618" mass="69046">MSRWYERSCTEPDVVVCGGLPGCRSCFTLASIDDVQFATDLRIPQARVVESSSTYNLRWPACFDYVDSEPELPPTTSGSLLSGSTFLAGGNAGSSRPGTLGKIPNVSSEYVHLDSERAIFEALSYTWADSSGDAVRRRPMFIGPFWDVIPITRNCEDALRSVRLEGGRWVDSFCINQDDNEGLNAQVALMPKIYATGTGAFAYLGPAADDRDKALGAIFTSMSHPNCGHNGGESEACADCEKAIQMLLDRPHFQRLTVEEVSIGIAAYLMQAFGLGMAVLFLCRLMVAGKIDKSEEPGTDHVRLSMGSLSLQLAHPCEIRISSRSGYPEVTAIRLCNLRDSSTEDGQYRQPFVRYFENLVTGGAKDMSFKAFTPSDYAQLEVQKATFIEDCRLIVGEDIAQRILNLSAEPLLLKLAKYSNAHRSDSTLIDLWRTWKHFEARFKPYLEDERGIELLLRGITEPQRISEPYFKLTRYGRHLEVHDNKGHLMMSPKAMLLLLWSMLPETRHRGNQTIRAQKPLLSHIAVLNGFQNWAEITSSLLGAMASSVEYEDKSFFGVRSYVEIQKDWLKSFERFQHSITPHGSATMGDMEAIAYVLRSFSPTTSKPGMLPVKTRDWN</sequence>
<dbReference type="InterPro" id="IPR010730">
    <property type="entry name" value="HET"/>
</dbReference>
<gene>
    <name evidence="2" type="ORF">CSAL01_05462</name>
</gene>
<dbReference type="PANTHER" id="PTHR24148:SF81">
    <property type="entry name" value="HETEROKARYON INCOMPATIBILITY DOMAIN-CONTAINING PROTEIN"/>
    <property type="match status" value="1"/>
</dbReference>
<evidence type="ECO:0000313" key="3">
    <source>
        <dbReference type="Proteomes" id="UP000070121"/>
    </source>
</evidence>
<evidence type="ECO:0000313" key="2">
    <source>
        <dbReference type="EMBL" id="KXH54815.1"/>
    </source>
</evidence>
<name>A0A135U361_9PEZI</name>
<dbReference type="STRING" id="1209931.A0A135U361"/>
<dbReference type="PANTHER" id="PTHR24148">
    <property type="entry name" value="ANKYRIN REPEAT DOMAIN-CONTAINING PROTEIN 39 HOMOLOG-RELATED"/>
    <property type="match status" value="1"/>
</dbReference>
<dbReference type="InterPro" id="IPR052895">
    <property type="entry name" value="HetReg/Transcr_Mod"/>
</dbReference>
<organism evidence="2 3">
    <name type="scientific">Colletotrichum salicis</name>
    <dbReference type="NCBI Taxonomy" id="1209931"/>
    <lineage>
        <taxon>Eukaryota</taxon>
        <taxon>Fungi</taxon>
        <taxon>Dikarya</taxon>
        <taxon>Ascomycota</taxon>
        <taxon>Pezizomycotina</taxon>
        <taxon>Sordariomycetes</taxon>
        <taxon>Hypocreomycetidae</taxon>
        <taxon>Glomerellales</taxon>
        <taxon>Glomerellaceae</taxon>
        <taxon>Colletotrichum</taxon>
        <taxon>Colletotrichum acutatum species complex</taxon>
    </lineage>
</organism>
<reference evidence="2 3" key="1">
    <citation type="submission" date="2014-02" db="EMBL/GenBank/DDBJ databases">
        <title>The genome sequence of Colletotrichum salicis CBS 607.94.</title>
        <authorList>
            <person name="Baroncelli R."/>
            <person name="Thon M.R."/>
        </authorList>
    </citation>
    <scope>NUCLEOTIDE SEQUENCE [LARGE SCALE GENOMIC DNA]</scope>
    <source>
        <strain evidence="2 3">CBS 607.94</strain>
    </source>
</reference>
<feature type="domain" description="Heterokaryon incompatibility" evidence="1">
    <location>
        <begin position="120"/>
        <end position="255"/>
    </location>
</feature>
<dbReference type="Pfam" id="PF06985">
    <property type="entry name" value="HET"/>
    <property type="match status" value="1"/>
</dbReference>
<accession>A0A135U361</accession>